<dbReference type="InterPro" id="IPR026992">
    <property type="entry name" value="DIOX_N"/>
</dbReference>
<feature type="non-terminal residue" evidence="4">
    <location>
        <position position="302"/>
    </location>
</feature>
<dbReference type="Gene3D" id="2.60.120.330">
    <property type="entry name" value="B-lactam Antibiotic, Isopenicillin N Synthase, Chain"/>
    <property type="match status" value="3"/>
</dbReference>
<reference evidence="4 5" key="1">
    <citation type="journal article" date="2018" name="Sci. Data">
        <title>The draft genome sequence of cork oak.</title>
        <authorList>
            <person name="Ramos A.M."/>
            <person name="Usie A."/>
            <person name="Barbosa P."/>
            <person name="Barros P.M."/>
            <person name="Capote T."/>
            <person name="Chaves I."/>
            <person name="Simoes F."/>
            <person name="Abreu I."/>
            <person name="Carrasquinho I."/>
            <person name="Faro C."/>
            <person name="Guimaraes J.B."/>
            <person name="Mendonca D."/>
            <person name="Nobrega F."/>
            <person name="Rodrigues L."/>
            <person name="Saibo N.J.M."/>
            <person name="Varela M.C."/>
            <person name="Egas C."/>
            <person name="Matos J."/>
            <person name="Miguel C.M."/>
            <person name="Oliveira M.M."/>
            <person name="Ricardo C.P."/>
            <person name="Goncalves S."/>
        </authorList>
    </citation>
    <scope>NUCLEOTIDE SEQUENCE [LARGE SCALE GENOMIC DNA]</scope>
    <source>
        <strain evidence="5">cv. HL8</strain>
    </source>
</reference>
<feature type="domain" description="Non-haem dioxygenase N-terminal" evidence="3">
    <location>
        <begin position="134"/>
        <end position="180"/>
    </location>
</feature>
<evidence type="ECO:0000313" key="4">
    <source>
        <dbReference type="EMBL" id="KAK7840437.1"/>
    </source>
</evidence>
<dbReference type="InterPro" id="IPR027443">
    <property type="entry name" value="IPNS-like_sf"/>
</dbReference>
<proteinExistence type="predicted"/>
<dbReference type="InterPro" id="IPR050231">
    <property type="entry name" value="Iron_ascorbate_oxido_reductase"/>
</dbReference>
<dbReference type="SUPFAM" id="SSF51197">
    <property type="entry name" value="Clavaminate synthase-like"/>
    <property type="match status" value="2"/>
</dbReference>
<evidence type="ECO:0000313" key="5">
    <source>
        <dbReference type="Proteomes" id="UP000237347"/>
    </source>
</evidence>
<dbReference type="Proteomes" id="UP000237347">
    <property type="component" value="Unassembled WGS sequence"/>
</dbReference>
<dbReference type="Pfam" id="PF14226">
    <property type="entry name" value="DIOX_N"/>
    <property type="match status" value="2"/>
</dbReference>
<dbReference type="GO" id="GO:0046872">
    <property type="term" value="F:metal ion binding"/>
    <property type="evidence" value="ECO:0007669"/>
    <property type="project" value="UniProtKB-KW"/>
</dbReference>
<dbReference type="EMBL" id="PKMF04000262">
    <property type="protein sequence ID" value="KAK7840437.1"/>
    <property type="molecule type" value="Genomic_DNA"/>
</dbReference>
<organism evidence="4 5">
    <name type="scientific">Quercus suber</name>
    <name type="common">Cork oak</name>
    <dbReference type="NCBI Taxonomy" id="58331"/>
    <lineage>
        <taxon>Eukaryota</taxon>
        <taxon>Viridiplantae</taxon>
        <taxon>Streptophyta</taxon>
        <taxon>Embryophyta</taxon>
        <taxon>Tracheophyta</taxon>
        <taxon>Spermatophyta</taxon>
        <taxon>Magnoliopsida</taxon>
        <taxon>eudicotyledons</taxon>
        <taxon>Gunneridae</taxon>
        <taxon>Pentapetalae</taxon>
        <taxon>rosids</taxon>
        <taxon>fabids</taxon>
        <taxon>Fagales</taxon>
        <taxon>Fagaceae</taxon>
        <taxon>Quercus</taxon>
    </lineage>
</organism>
<gene>
    <name evidence="4" type="primary">LDOX_0</name>
    <name evidence="4" type="ORF">CFP56_016714</name>
</gene>
<keyword evidence="1" id="KW-0479">Metal-binding</keyword>
<evidence type="ECO:0000259" key="3">
    <source>
        <dbReference type="Pfam" id="PF14226"/>
    </source>
</evidence>
<accession>A0AAW0KM30</accession>
<feature type="domain" description="Non-haem dioxygenase N-terminal" evidence="3">
    <location>
        <begin position="41"/>
        <end position="117"/>
    </location>
</feature>
<keyword evidence="2" id="KW-0408">Iron</keyword>
<dbReference type="AlphaFoldDB" id="A0AAW0KM30"/>
<dbReference type="PANTHER" id="PTHR47990">
    <property type="entry name" value="2-OXOGLUTARATE (2OG) AND FE(II)-DEPENDENT OXYGENASE SUPERFAMILY PROTEIN-RELATED"/>
    <property type="match status" value="1"/>
</dbReference>
<sequence>MAETNATVNQKKIVDCYMPLVHSNSSSINIDDSLSGVDDPIPIIDFSMLISDDPDKQFKTTQDLRNACLEYGSFMVINHELPDNLIIRVYEALGKFFDLRKEEKQEYETNDPTDMIRWGKWDSNLLSTEFIKMVVINHELPDKLIIRVYEALGKFFDLRKEEKQEYETNDPTDMIRWGKWDSNLLSTEFIKMVVHPTFHCPTKLAGLRKEEKQEYETNDPTDMIRWGKWDSNLLSTEFIKMVVHPTFHCPTKLAGLRISLPLFLGPSLDTTVSPMPEFVDEHHPPAYLVKTYKESLETNPYQ</sequence>
<protein>
    <submittedName>
        <fullName evidence="4">Leucoanthocyanidin dioxygenase</fullName>
    </submittedName>
</protein>
<keyword evidence="4" id="KW-0560">Oxidoreductase</keyword>
<evidence type="ECO:0000256" key="1">
    <source>
        <dbReference type="ARBA" id="ARBA00022723"/>
    </source>
</evidence>
<keyword evidence="5" id="KW-1185">Reference proteome</keyword>
<keyword evidence="4" id="KW-0223">Dioxygenase</keyword>
<evidence type="ECO:0000256" key="2">
    <source>
        <dbReference type="ARBA" id="ARBA00023004"/>
    </source>
</evidence>
<comment type="caution">
    <text evidence="4">The sequence shown here is derived from an EMBL/GenBank/DDBJ whole genome shotgun (WGS) entry which is preliminary data.</text>
</comment>
<name>A0AAW0KM30_QUESU</name>
<dbReference type="GO" id="GO:0051213">
    <property type="term" value="F:dioxygenase activity"/>
    <property type="evidence" value="ECO:0007669"/>
    <property type="project" value="UniProtKB-KW"/>
</dbReference>